<protein>
    <submittedName>
        <fullName evidence="1">Uncharacterized protein</fullName>
    </submittedName>
</protein>
<dbReference type="PANTHER" id="PTHR30157:SF0">
    <property type="entry name" value="NADPH-DEPENDENT FERRIC-CHELATE REDUCTASE"/>
    <property type="match status" value="1"/>
</dbReference>
<dbReference type="EMBL" id="KF264554">
    <property type="protein sequence ID" value="AGS49758.1"/>
    <property type="molecule type" value="Genomic_DNA"/>
</dbReference>
<organism evidence="1">
    <name type="scientific">uncultured bacterium esnapd15</name>
    <dbReference type="NCBI Taxonomy" id="1366595"/>
    <lineage>
        <taxon>Bacteria</taxon>
        <taxon>environmental samples</taxon>
    </lineage>
</organism>
<name>S5TMZ6_9BACT</name>
<proteinExistence type="predicted"/>
<dbReference type="Gene3D" id="3.40.50.80">
    <property type="entry name" value="Nucleotide-binding domain of ferredoxin-NADP reductase (FNR) module"/>
    <property type="match status" value="1"/>
</dbReference>
<dbReference type="AlphaFoldDB" id="S5TMZ6"/>
<evidence type="ECO:0000313" key="1">
    <source>
        <dbReference type="EMBL" id="AGS49758.1"/>
    </source>
</evidence>
<dbReference type="PANTHER" id="PTHR30157">
    <property type="entry name" value="FERRIC REDUCTASE, NADPH-DEPENDENT"/>
    <property type="match status" value="1"/>
</dbReference>
<sequence length="79" mass="8271">MTRPVAGGAGVGQFVPTGTDAYVRLVFLRPGDPVLIQDAGGRYRPDPRADWHLLAGDETALPATAVTVAATAPESGRWL</sequence>
<reference evidence="1" key="1">
    <citation type="journal article" date="2013" name="Proc. Natl. Acad. Sci. U.S.A.">
        <title>Mapping gene clusters within arrayed metagenomic libraries to expand the structural diversity of biomedically relevant natural products.</title>
        <authorList>
            <person name="Owen J.G."/>
            <person name="Reddy B.V."/>
            <person name="Ternei M.A."/>
            <person name="Charlop-Powers Z."/>
            <person name="Calle P.Y."/>
            <person name="Kim J.H."/>
            <person name="Brady S.F."/>
        </authorList>
    </citation>
    <scope>NUCLEOTIDE SEQUENCE</scope>
</reference>
<dbReference type="InterPro" id="IPR039374">
    <property type="entry name" value="SIP_fam"/>
</dbReference>
<accession>S5TMZ6</accession>
<dbReference type="InterPro" id="IPR039261">
    <property type="entry name" value="FNR_nucleotide-bd"/>
</dbReference>